<name>A0A2Z2KL71_9BACL</name>
<gene>
    <name evidence="1" type="ORF">B9T62_27360</name>
</gene>
<evidence type="ECO:0000313" key="2">
    <source>
        <dbReference type="Proteomes" id="UP000249890"/>
    </source>
</evidence>
<organism evidence="1 2">
    <name type="scientific">Paenibacillus donghaensis</name>
    <dbReference type="NCBI Taxonomy" id="414771"/>
    <lineage>
        <taxon>Bacteria</taxon>
        <taxon>Bacillati</taxon>
        <taxon>Bacillota</taxon>
        <taxon>Bacilli</taxon>
        <taxon>Bacillales</taxon>
        <taxon>Paenibacillaceae</taxon>
        <taxon>Paenibacillus</taxon>
    </lineage>
</organism>
<protein>
    <submittedName>
        <fullName evidence="1">Uncharacterized protein</fullName>
    </submittedName>
</protein>
<dbReference type="EMBL" id="CP021780">
    <property type="protein sequence ID" value="ASA24160.1"/>
    <property type="molecule type" value="Genomic_DNA"/>
</dbReference>
<proteinExistence type="predicted"/>
<dbReference type="AlphaFoldDB" id="A0A2Z2KL71"/>
<reference evidence="1 2" key="1">
    <citation type="submission" date="2017-06" db="EMBL/GenBank/DDBJ databases">
        <title>Complete genome sequence of Paenibacillus donghaensis KCTC 13049T isolated from East Sea sediment, South Korea.</title>
        <authorList>
            <person name="Jung B.K."/>
            <person name="Hong S.-J."/>
            <person name="Shin J.-H."/>
        </authorList>
    </citation>
    <scope>NUCLEOTIDE SEQUENCE [LARGE SCALE GENOMIC DNA]</scope>
    <source>
        <strain evidence="1 2">KCTC 13049</strain>
    </source>
</reference>
<sequence>MVLLFRTLPSVRRFERAEPKHVVLNRIKLQALVFLLSILGKLERLEKLDAKVHLISAGSDDIGQISANMQLITSKLLVQRSESEIKCIMALICFKTGKIGELDADSQLIP</sequence>
<evidence type="ECO:0000313" key="1">
    <source>
        <dbReference type="EMBL" id="ASA24160.1"/>
    </source>
</evidence>
<dbReference type="KEGG" id="pdh:B9T62_27360"/>
<dbReference type="Proteomes" id="UP000249890">
    <property type="component" value="Chromosome"/>
</dbReference>
<accession>A0A2Z2KL71</accession>
<keyword evidence="2" id="KW-1185">Reference proteome</keyword>